<evidence type="ECO:0000313" key="3">
    <source>
        <dbReference type="Proteomes" id="UP000196560"/>
    </source>
</evidence>
<dbReference type="Pfam" id="PF00501">
    <property type="entry name" value="AMP-binding"/>
    <property type="match status" value="1"/>
</dbReference>
<dbReference type="PANTHER" id="PTHR45527">
    <property type="entry name" value="NONRIBOSOMAL PEPTIDE SYNTHETASE"/>
    <property type="match status" value="1"/>
</dbReference>
<dbReference type="PANTHER" id="PTHR45527:SF1">
    <property type="entry name" value="FATTY ACID SYNTHASE"/>
    <property type="match status" value="1"/>
</dbReference>
<dbReference type="GO" id="GO:0031177">
    <property type="term" value="F:phosphopantetheine binding"/>
    <property type="evidence" value="ECO:0007669"/>
    <property type="project" value="TreeGrafter"/>
</dbReference>
<gene>
    <name evidence="2" type="ORF">B5G21_01735</name>
</gene>
<dbReference type="GO" id="GO:0044550">
    <property type="term" value="P:secondary metabolite biosynthetic process"/>
    <property type="evidence" value="ECO:0007669"/>
    <property type="project" value="TreeGrafter"/>
</dbReference>
<dbReference type="GO" id="GO:0005737">
    <property type="term" value="C:cytoplasm"/>
    <property type="evidence" value="ECO:0007669"/>
    <property type="project" value="TreeGrafter"/>
</dbReference>
<dbReference type="InterPro" id="IPR045851">
    <property type="entry name" value="AMP-bd_C_sf"/>
</dbReference>
<dbReference type="STRING" id="1118060.GCA_000311845_01801"/>
<name>A0A1Y3UA86_9ACTN</name>
<evidence type="ECO:0000313" key="2">
    <source>
        <dbReference type="EMBL" id="OUN44027.1"/>
    </source>
</evidence>
<comment type="caution">
    <text evidence="2">The sequence shown here is derived from an EMBL/GenBank/DDBJ whole genome shotgun (WGS) entry which is preliminary data.</text>
</comment>
<organism evidence="2 3">
    <name type="scientific">Enorma massiliensis</name>
    <dbReference type="NCBI Taxonomy" id="1472761"/>
    <lineage>
        <taxon>Bacteria</taxon>
        <taxon>Bacillati</taxon>
        <taxon>Actinomycetota</taxon>
        <taxon>Coriobacteriia</taxon>
        <taxon>Coriobacteriales</taxon>
        <taxon>Coriobacteriaceae</taxon>
        <taxon>Enorma</taxon>
    </lineage>
</organism>
<dbReference type="NCBIfam" id="TIGR01733">
    <property type="entry name" value="AA-adenyl-dom"/>
    <property type="match status" value="1"/>
</dbReference>
<feature type="domain" description="AMP-dependent synthetase/ligase" evidence="1">
    <location>
        <begin position="75"/>
        <end position="393"/>
    </location>
</feature>
<dbReference type="InterPro" id="IPR000873">
    <property type="entry name" value="AMP-dep_synth/lig_dom"/>
</dbReference>
<dbReference type="InterPro" id="IPR010071">
    <property type="entry name" value="AA_adenyl_dom"/>
</dbReference>
<dbReference type="InterPro" id="IPR042099">
    <property type="entry name" value="ANL_N_sf"/>
</dbReference>
<dbReference type="GO" id="GO:0043041">
    <property type="term" value="P:amino acid activation for nonribosomal peptide biosynthetic process"/>
    <property type="evidence" value="ECO:0007669"/>
    <property type="project" value="TreeGrafter"/>
</dbReference>
<dbReference type="CDD" id="cd05930">
    <property type="entry name" value="A_NRPS"/>
    <property type="match status" value="1"/>
</dbReference>
<dbReference type="Proteomes" id="UP000196560">
    <property type="component" value="Unassembled WGS sequence"/>
</dbReference>
<dbReference type="eggNOG" id="COG1020">
    <property type="taxonomic scope" value="Bacteria"/>
</dbReference>
<dbReference type="Gene3D" id="3.40.50.12780">
    <property type="entry name" value="N-terminal domain of ligase-like"/>
    <property type="match status" value="1"/>
</dbReference>
<accession>A0A1Y3UA86</accession>
<protein>
    <recommendedName>
        <fullName evidence="1">AMP-dependent synthetase/ligase domain-containing protein</fullName>
    </recommendedName>
</protein>
<dbReference type="InterPro" id="IPR020845">
    <property type="entry name" value="AMP-binding_CS"/>
</dbReference>
<reference evidence="3" key="1">
    <citation type="submission" date="2017-04" db="EMBL/GenBank/DDBJ databases">
        <title>Function of individual gut microbiota members based on whole genome sequencing of pure cultures obtained from chicken caecum.</title>
        <authorList>
            <person name="Medvecky M."/>
            <person name="Cejkova D."/>
            <person name="Polansky O."/>
            <person name="Karasova D."/>
            <person name="Kubasova T."/>
            <person name="Cizek A."/>
            <person name="Rychlik I."/>
        </authorList>
    </citation>
    <scope>NUCLEOTIDE SEQUENCE [LARGE SCALE GENOMIC DNA]</scope>
    <source>
        <strain evidence="3">An70</strain>
    </source>
</reference>
<dbReference type="Gene3D" id="3.30.300.30">
    <property type="match status" value="1"/>
</dbReference>
<dbReference type="SUPFAM" id="SSF56801">
    <property type="entry name" value="Acetyl-CoA synthetase-like"/>
    <property type="match status" value="1"/>
</dbReference>
<dbReference type="AlphaFoldDB" id="A0A1Y3UA86"/>
<dbReference type="EMBL" id="NFHO01000002">
    <property type="protein sequence ID" value="OUN44027.1"/>
    <property type="molecule type" value="Genomic_DNA"/>
</dbReference>
<dbReference type="RefSeq" id="WP_087185787.1">
    <property type="nucleotide sequence ID" value="NZ_NFHO01000002.1"/>
</dbReference>
<keyword evidence="3" id="KW-1185">Reference proteome</keyword>
<evidence type="ECO:0000259" key="1">
    <source>
        <dbReference type="Pfam" id="PF00501"/>
    </source>
</evidence>
<dbReference type="PROSITE" id="PS00455">
    <property type="entry name" value="AMP_BINDING"/>
    <property type="match status" value="1"/>
</dbReference>
<sequence length="529" mass="57308">MHTTAHTPIEYLERSARLFPSKTAAIDEFGTCTYAELLERSRAIAQGLLAADARSNASGNPGIRAAGSINAPAPQPVVVFMEKRIDMLASFLGALMAGRFYVPVDPSVPAERARNVYATLANGKPEENGPVVIANADTMTAARAIFPEGRVALVDDLLQHTVDSAALENVARSLVSSNPAYVLFTSGSTGIPKGVAVSHRSICGFVDAFVEAFGIRDDDVIGNQAPFDFDVSVKDIYGALATGATIVLLPRRLFSAPAQLVDALREHKVTVMTWAVAALCLVSSLHGLDHAPLPSVRLVLFSGEVMPRKHLARWLEHLPEATFANLYGPTEITCNCLYHIVDRSRAYLDGLPLGEPLGDRRILVLDEGMQPVSEPGQVGELYVGGPNIALGYYADPARTEGAFMPNPIPGALPETVYRTGDLVRIGEGGELFFSGRADNQIKHQGHRIELEEIDAAFERCPGVERCRCAYNERFKRIHAFFEGSAEIDELRRAVSSMLPGPMVPASIERVERMPLTKNGKVDRRALLNA</sequence>
<proteinExistence type="predicted"/>